<keyword evidence="3" id="KW-1185">Reference proteome</keyword>
<dbReference type="AlphaFoldDB" id="A0ABD3QML8"/>
<dbReference type="EMBL" id="JALLPJ020000144">
    <property type="protein sequence ID" value="KAL3801181.1"/>
    <property type="molecule type" value="Genomic_DNA"/>
</dbReference>
<organism evidence="2 3">
    <name type="scientific">Cyclotella atomus</name>
    <dbReference type="NCBI Taxonomy" id="382360"/>
    <lineage>
        <taxon>Eukaryota</taxon>
        <taxon>Sar</taxon>
        <taxon>Stramenopiles</taxon>
        <taxon>Ochrophyta</taxon>
        <taxon>Bacillariophyta</taxon>
        <taxon>Coscinodiscophyceae</taxon>
        <taxon>Thalassiosirophycidae</taxon>
        <taxon>Stephanodiscales</taxon>
        <taxon>Stephanodiscaceae</taxon>
        <taxon>Cyclotella</taxon>
    </lineage>
</organism>
<evidence type="ECO:0000256" key="1">
    <source>
        <dbReference type="SAM" id="Phobius"/>
    </source>
</evidence>
<reference evidence="2 3" key="1">
    <citation type="submission" date="2024-10" db="EMBL/GenBank/DDBJ databases">
        <title>Updated reference genomes for cyclostephanoid diatoms.</title>
        <authorList>
            <person name="Roberts W.R."/>
            <person name="Alverson A.J."/>
        </authorList>
    </citation>
    <scope>NUCLEOTIDE SEQUENCE [LARGE SCALE GENOMIC DNA]</scope>
    <source>
        <strain evidence="2 3">AJA010-31</strain>
    </source>
</reference>
<protein>
    <submittedName>
        <fullName evidence="2">Uncharacterized protein</fullName>
    </submittedName>
</protein>
<accession>A0ABD3QML8</accession>
<keyword evidence="1" id="KW-0812">Transmembrane</keyword>
<keyword evidence="1" id="KW-0472">Membrane</keyword>
<sequence>MDTGLNNARFKGTPSFLGKLPAFLTVISSLSILLSFLALTKFKVDDRGSFAFAPPLVNRKDEKDTFGFDDVLSTNDVDPNDYSLHTNNPVCNDSLLNTNNKSETIRININPESTIASDISKIWHNPSTKSICIHLRSGSRCPAPDLLGRLSGTSIAMLKWAQKQSNHEQEVGDGTVFCGSYTNAWLTGGIYFLEILIIHCNGLGVIQKDISQMMQIDFANVCIEDPKYSRLTGCAFVNIEPTNPSKEDVFIGHWSLKNDVDTNPRQWFTRYQPLGCREPEQIQQPNCSIPMHNGRAAEYSFRWKSNAIAKRMHLFKRDLGFSTRVPPILQNESYPSGIARLAVTDIETEFYGGYLLEGNFSNHAFSNHSYNANGPKICIAGDSHGEHLLYSFWRLGLGHLFVTAKALFPRSLSMDFFDKYYHTRNCTKFVIGIGQWTGNYWTDFAMYATKMAVRINDLGIYYIGKGDIKIYLWSVHHNPIGDLKQCNPGETGPKDFRNPTVIDGYNILLRNIASDFRTKHIPTNLSSRVEFLDTNFITYPLWDTAFDFCHFTSQISDVEAMYMAAKLLLED</sequence>
<feature type="transmembrane region" description="Helical" evidence="1">
    <location>
        <begin position="20"/>
        <end position="39"/>
    </location>
</feature>
<comment type="caution">
    <text evidence="2">The sequence shown here is derived from an EMBL/GenBank/DDBJ whole genome shotgun (WGS) entry which is preliminary data.</text>
</comment>
<keyword evidence="1" id="KW-1133">Transmembrane helix</keyword>
<evidence type="ECO:0000313" key="3">
    <source>
        <dbReference type="Proteomes" id="UP001530400"/>
    </source>
</evidence>
<name>A0ABD3QML8_9STRA</name>
<evidence type="ECO:0000313" key="2">
    <source>
        <dbReference type="EMBL" id="KAL3801181.1"/>
    </source>
</evidence>
<dbReference type="Proteomes" id="UP001530400">
    <property type="component" value="Unassembled WGS sequence"/>
</dbReference>
<gene>
    <name evidence="2" type="ORF">ACHAWO_002752</name>
</gene>
<proteinExistence type="predicted"/>